<protein>
    <submittedName>
        <fullName evidence="2">Uncharacterized protein</fullName>
    </submittedName>
</protein>
<gene>
    <name evidence="2" type="ORF">FKW77_002942</name>
</gene>
<evidence type="ECO:0000313" key="2">
    <source>
        <dbReference type="EMBL" id="QDS71392.1"/>
    </source>
</evidence>
<reference evidence="2 3" key="1">
    <citation type="submission" date="2019-07" db="EMBL/GenBank/DDBJ databases">
        <title>Finished genome of Venturia effusa.</title>
        <authorList>
            <person name="Young C.A."/>
            <person name="Cox M.P."/>
            <person name="Ganley A.R.D."/>
            <person name="David W.J."/>
        </authorList>
    </citation>
    <scope>NUCLEOTIDE SEQUENCE [LARGE SCALE GENOMIC DNA]</scope>
    <source>
        <strain evidence="3">albino</strain>
    </source>
</reference>
<name>A0A517L6Y4_9PEZI</name>
<feature type="compositionally biased region" description="Acidic residues" evidence="1">
    <location>
        <begin position="134"/>
        <end position="146"/>
    </location>
</feature>
<sequence>MAKPEKAAKLTKPGAEPKSSSTTKASKTKRKPPPAKVQLSSEFVKDSSDEDVDSPAPSVQAKEVAVKKKEPALVNKAPEKKVQSKAAEVEVSSEADTSSDESDESESETSKSDENITKAVPKSSSPSVSASETEKEEEDSSDDDSDSSSGVSITAPTNKGKGPAADTRPRPAATPTSHVSETRPAPDFQPPHGFKSADPSSSSSRTANLFPLQTTAEKQVWHITAPANVPISSLKELAMDELVEGAPVITYKDVEYSFTMDDTARATTSILLSSENGFEPQPIEVQKVVHLRQVIKLPTAPQSEAGIPSSAATTLPQQPQFTVQKRTKREQPKGLKMRYRPSGAGTGDLGHIGSSDDEVSASRRPKSSSTGANVGKKRKERDDDVASGEKEKKKKRKEKRRSGNEDAVALNGTPKKSKDSVPSSSSINVPAKSNGVETPNRKDKEKKKKKKRDKEKA</sequence>
<dbReference type="Proteomes" id="UP000316270">
    <property type="component" value="Chromosome 6"/>
</dbReference>
<dbReference type="OrthoDB" id="76224at2759"/>
<feature type="compositionally biased region" description="Basic residues" evidence="1">
    <location>
        <begin position="444"/>
        <end position="457"/>
    </location>
</feature>
<dbReference type="InterPro" id="IPR053263">
    <property type="entry name" value="Euk_RPA34_RNAP_subunit"/>
</dbReference>
<dbReference type="InterPro" id="IPR013240">
    <property type="entry name" value="DNA-dir_RNA_pol1_su_RPA34"/>
</dbReference>
<dbReference type="GO" id="GO:0006360">
    <property type="term" value="P:transcription by RNA polymerase I"/>
    <property type="evidence" value="ECO:0007669"/>
    <property type="project" value="InterPro"/>
</dbReference>
<dbReference type="EMBL" id="CP042190">
    <property type="protein sequence ID" value="QDS71392.1"/>
    <property type="molecule type" value="Genomic_DNA"/>
</dbReference>
<dbReference type="Gene3D" id="6.20.250.70">
    <property type="match status" value="1"/>
</dbReference>
<feature type="compositionally biased region" description="Basic and acidic residues" evidence="1">
    <location>
        <begin position="64"/>
        <end position="82"/>
    </location>
</feature>
<dbReference type="PANTHER" id="PTHR28155">
    <property type="entry name" value="ACR243WP"/>
    <property type="match status" value="1"/>
</dbReference>
<evidence type="ECO:0000256" key="1">
    <source>
        <dbReference type="SAM" id="MobiDB-lite"/>
    </source>
</evidence>
<accession>A0A517L6Y4</accession>
<dbReference type="STRING" id="50376.A0A517L6Y4"/>
<keyword evidence="3" id="KW-1185">Reference proteome</keyword>
<feature type="compositionally biased region" description="Low complexity" evidence="1">
    <location>
        <begin position="163"/>
        <end position="176"/>
    </location>
</feature>
<feature type="compositionally biased region" description="Acidic residues" evidence="1">
    <location>
        <begin position="91"/>
        <end position="107"/>
    </location>
</feature>
<organism evidence="2 3">
    <name type="scientific">Venturia effusa</name>
    <dbReference type="NCBI Taxonomy" id="50376"/>
    <lineage>
        <taxon>Eukaryota</taxon>
        <taxon>Fungi</taxon>
        <taxon>Dikarya</taxon>
        <taxon>Ascomycota</taxon>
        <taxon>Pezizomycotina</taxon>
        <taxon>Dothideomycetes</taxon>
        <taxon>Pleosporomycetidae</taxon>
        <taxon>Venturiales</taxon>
        <taxon>Venturiaceae</taxon>
        <taxon>Venturia</taxon>
    </lineage>
</organism>
<proteinExistence type="predicted"/>
<feature type="compositionally biased region" description="Low complexity" evidence="1">
    <location>
        <begin position="117"/>
        <end position="131"/>
    </location>
</feature>
<feature type="region of interest" description="Disordered" evidence="1">
    <location>
        <begin position="302"/>
        <end position="457"/>
    </location>
</feature>
<feature type="compositionally biased region" description="Basic and acidic residues" evidence="1">
    <location>
        <begin position="380"/>
        <end position="391"/>
    </location>
</feature>
<dbReference type="PANTHER" id="PTHR28155:SF1">
    <property type="entry name" value="DNA-DIRECTED RNA POLYMERASE I SUBUNIT RPA34.5-DOMAIN-CONTAINING PROTEIN"/>
    <property type="match status" value="1"/>
</dbReference>
<evidence type="ECO:0000313" key="3">
    <source>
        <dbReference type="Proteomes" id="UP000316270"/>
    </source>
</evidence>
<feature type="region of interest" description="Disordered" evidence="1">
    <location>
        <begin position="1"/>
        <end position="206"/>
    </location>
</feature>
<dbReference type="Pfam" id="PF08208">
    <property type="entry name" value="RNA_polI_A34"/>
    <property type="match status" value="1"/>
</dbReference>
<feature type="compositionally biased region" description="Polar residues" evidence="1">
    <location>
        <begin position="310"/>
        <end position="324"/>
    </location>
</feature>
<dbReference type="AlphaFoldDB" id="A0A517L6Y4"/>